<reference evidence="1 2" key="1">
    <citation type="submission" date="2021-03" db="EMBL/GenBank/DDBJ databases">
        <title>Sequencing the genomes of 1000 actinobacteria strains.</title>
        <authorList>
            <person name="Klenk H.-P."/>
        </authorList>
    </citation>
    <scope>NUCLEOTIDE SEQUENCE [LARGE SCALE GENOMIC DNA]</scope>
    <source>
        <strain evidence="1 2">DSM 18824</strain>
    </source>
</reference>
<dbReference type="Proteomes" id="UP000755585">
    <property type="component" value="Unassembled WGS sequence"/>
</dbReference>
<comment type="caution">
    <text evidence="1">The sequence shown here is derived from an EMBL/GenBank/DDBJ whole genome shotgun (WGS) entry which is preliminary data.</text>
</comment>
<accession>A0ABS4UIX9</accession>
<gene>
    <name evidence="1" type="ORF">JOF29_002572</name>
</gene>
<organism evidence="1 2">
    <name type="scientific">Kribbella aluminosa</name>
    <dbReference type="NCBI Taxonomy" id="416017"/>
    <lineage>
        <taxon>Bacteria</taxon>
        <taxon>Bacillati</taxon>
        <taxon>Actinomycetota</taxon>
        <taxon>Actinomycetes</taxon>
        <taxon>Propionibacteriales</taxon>
        <taxon>Kribbellaceae</taxon>
        <taxon>Kribbella</taxon>
    </lineage>
</organism>
<protein>
    <submittedName>
        <fullName evidence="1">Uncharacterized protein</fullName>
    </submittedName>
</protein>
<keyword evidence="2" id="KW-1185">Reference proteome</keyword>
<dbReference type="EMBL" id="JAGINT010000001">
    <property type="protein sequence ID" value="MBP2351489.1"/>
    <property type="molecule type" value="Genomic_DNA"/>
</dbReference>
<sequence>MKVLATAAAGLIVIGCSGPDPGTTAPGRTAASE</sequence>
<proteinExistence type="predicted"/>
<dbReference type="PROSITE" id="PS51257">
    <property type="entry name" value="PROKAR_LIPOPROTEIN"/>
    <property type="match status" value="1"/>
</dbReference>
<name>A0ABS4UIX9_9ACTN</name>
<evidence type="ECO:0000313" key="2">
    <source>
        <dbReference type="Proteomes" id="UP000755585"/>
    </source>
</evidence>
<evidence type="ECO:0000313" key="1">
    <source>
        <dbReference type="EMBL" id="MBP2351489.1"/>
    </source>
</evidence>